<sequence length="303" mass="33186">MKTQTTHATTKKQSLLPVIFLLILSLVWGSSFILIKKSLQVFTFEQVGAGRIFFGFLALGFLAITRAKQIPKAQWKYVLAMGLLGNLFPAFLFAIAITQVPSSVTGILNALTPLFTFLIGMVFFKAKMQKGQLWGLLLGFVGCVGLSLVNSNGQLGQLNYFLLFVVIACLCYATSANIIKTHLSTIHPVTLTACAMILIGPLAATYLFSSDFVERIQTHPDAWFSLSCLIFLGTVGTGYALILFNRLVQTVSPVFATSVTYIIPIIAVMWGVLDQEQLFPLHFIGMALIIAGVYVVNKFRNVA</sequence>
<organism evidence="8 9">
    <name type="scientific">Rapidithrix thailandica</name>
    <dbReference type="NCBI Taxonomy" id="413964"/>
    <lineage>
        <taxon>Bacteria</taxon>
        <taxon>Pseudomonadati</taxon>
        <taxon>Bacteroidota</taxon>
        <taxon>Cytophagia</taxon>
        <taxon>Cytophagales</taxon>
        <taxon>Flammeovirgaceae</taxon>
        <taxon>Rapidithrix</taxon>
    </lineage>
</organism>
<feature type="transmembrane region" description="Helical" evidence="6">
    <location>
        <begin position="77"/>
        <end position="97"/>
    </location>
</feature>
<dbReference type="Gene3D" id="1.10.3730.20">
    <property type="match status" value="1"/>
</dbReference>
<feature type="transmembrane region" description="Helical" evidence="6">
    <location>
        <begin position="131"/>
        <end position="149"/>
    </location>
</feature>
<dbReference type="InterPro" id="IPR050638">
    <property type="entry name" value="AA-Vitamin_Transporters"/>
</dbReference>
<proteinExistence type="inferred from homology"/>
<feature type="transmembrane region" description="Helical" evidence="6">
    <location>
        <begin position="222"/>
        <end position="242"/>
    </location>
</feature>
<dbReference type="InterPro" id="IPR000620">
    <property type="entry name" value="EamA_dom"/>
</dbReference>
<gene>
    <name evidence="8" type="ORF">AAG747_23855</name>
</gene>
<feature type="domain" description="EamA" evidence="7">
    <location>
        <begin position="17"/>
        <end position="147"/>
    </location>
</feature>
<accession>A0AAW9S1C5</accession>
<evidence type="ECO:0000256" key="5">
    <source>
        <dbReference type="ARBA" id="ARBA00023136"/>
    </source>
</evidence>
<dbReference type="EMBL" id="JBDKWZ010000018">
    <property type="protein sequence ID" value="MEN7550977.1"/>
    <property type="molecule type" value="Genomic_DNA"/>
</dbReference>
<dbReference type="PANTHER" id="PTHR32322:SF2">
    <property type="entry name" value="EAMA DOMAIN-CONTAINING PROTEIN"/>
    <property type="match status" value="1"/>
</dbReference>
<evidence type="ECO:0000256" key="1">
    <source>
        <dbReference type="ARBA" id="ARBA00004141"/>
    </source>
</evidence>
<name>A0AAW9S1C5_9BACT</name>
<reference evidence="8 9" key="1">
    <citation type="submission" date="2024-04" db="EMBL/GenBank/DDBJ databases">
        <title>Novel genus in family Flammeovirgaceae.</title>
        <authorList>
            <person name="Nguyen T.H."/>
            <person name="Vuong T.Q."/>
            <person name="Le H."/>
            <person name="Kim S.-G."/>
        </authorList>
    </citation>
    <scope>NUCLEOTIDE SEQUENCE [LARGE SCALE GENOMIC DNA]</scope>
    <source>
        <strain evidence="8 9">JCM 23209</strain>
    </source>
</reference>
<keyword evidence="9" id="KW-1185">Reference proteome</keyword>
<comment type="caution">
    <text evidence="8">The sequence shown here is derived from an EMBL/GenBank/DDBJ whole genome shotgun (WGS) entry which is preliminary data.</text>
</comment>
<feature type="transmembrane region" description="Helical" evidence="6">
    <location>
        <begin position="254"/>
        <end position="273"/>
    </location>
</feature>
<feature type="transmembrane region" description="Helical" evidence="6">
    <location>
        <begin position="279"/>
        <end position="297"/>
    </location>
</feature>
<evidence type="ECO:0000259" key="7">
    <source>
        <dbReference type="Pfam" id="PF00892"/>
    </source>
</evidence>
<keyword evidence="4 6" id="KW-1133">Transmembrane helix</keyword>
<feature type="transmembrane region" description="Helical" evidence="6">
    <location>
        <begin position="15"/>
        <end position="35"/>
    </location>
</feature>
<evidence type="ECO:0000313" key="8">
    <source>
        <dbReference type="EMBL" id="MEN7550977.1"/>
    </source>
</evidence>
<feature type="transmembrane region" description="Helical" evidence="6">
    <location>
        <begin position="47"/>
        <end position="65"/>
    </location>
</feature>
<keyword evidence="3 6" id="KW-0812">Transmembrane</keyword>
<feature type="transmembrane region" description="Helical" evidence="6">
    <location>
        <begin position="191"/>
        <end position="210"/>
    </location>
</feature>
<keyword evidence="5 6" id="KW-0472">Membrane</keyword>
<dbReference type="PANTHER" id="PTHR32322">
    <property type="entry name" value="INNER MEMBRANE TRANSPORTER"/>
    <property type="match status" value="1"/>
</dbReference>
<feature type="domain" description="EamA" evidence="7">
    <location>
        <begin position="162"/>
        <end position="297"/>
    </location>
</feature>
<dbReference type="Proteomes" id="UP001403385">
    <property type="component" value="Unassembled WGS sequence"/>
</dbReference>
<dbReference type="InterPro" id="IPR037185">
    <property type="entry name" value="EmrE-like"/>
</dbReference>
<protein>
    <submittedName>
        <fullName evidence="8">EamA family transporter</fullName>
    </submittedName>
</protein>
<evidence type="ECO:0000256" key="3">
    <source>
        <dbReference type="ARBA" id="ARBA00022692"/>
    </source>
</evidence>
<dbReference type="GO" id="GO:0016020">
    <property type="term" value="C:membrane"/>
    <property type="evidence" value="ECO:0007669"/>
    <property type="project" value="UniProtKB-SubCell"/>
</dbReference>
<feature type="transmembrane region" description="Helical" evidence="6">
    <location>
        <begin position="103"/>
        <end position="124"/>
    </location>
</feature>
<evidence type="ECO:0000256" key="2">
    <source>
        <dbReference type="ARBA" id="ARBA00007362"/>
    </source>
</evidence>
<evidence type="ECO:0000256" key="4">
    <source>
        <dbReference type="ARBA" id="ARBA00022989"/>
    </source>
</evidence>
<comment type="subcellular location">
    <subcellularLocation>
        <location evidence="1">Membrane</location>
        <topology evidence="1">Multi-pass membrane protein</topology>
    </subcellularLocation>
</comment>
<evidence type="ECO:0000256" key="6">
    <source>
        <dbReference type="SAM" id="Phobius"/>
    </source>
</evidence>
<dbReference type="AlphaFoldDB" id="A0AAW9S1C5"/>
<dbReference type="Pfam" id="PF00892">
    <property type="entry name" value="EamA"/>
    <property type="match status" value="2"/>
</dbReference>
<evidence type="ECO:0000313" key="9">
    <source>
        <dbReference type="Proteomes" id="UP001403385"/>
    </source>
</evidence>
<dbReference type="RefSeq" id="WP_346823759.1">
    <property type="nucleotide sequence ID" value="NZ_JBDKWZ010000018.1"/>
</dbReference>
<feature type="transmembrane region" description="Helical" evidence="6">
    <location>
        <begin position="161"/>
        <end position="179"/>
    </location>
</feature>
<dbReference type="SUPFAM" id="SSF103481">
    <property type="entry name" value="Multidrug resistance efflux transporter EmrE"/>
    <property type="match status" value="2"/>
</dbReference>
<comment type="similarity">
    <text evidence="2">Belongs to the EamA transporter family.</text>
</comment>